<keyword evidence="3" id="KW-0012">Acyltransferase</keyword>
<dbReference type="PANTHER" id="PTHR34069">
    <property type="entry name" value="3-OXOACYL-[ACYL-CARRIER-PROTEIN] SYNTHASE 3"/>
    <property type="match status" value="1"/>
</dbReference>
<dbReference type="CDD" id="cd00827">
    <property type="entry name" value="init_cond_enzymes"/>
    <property type="match status" value="1"/>
</dbReference>
<reference evidence="6 7" key="1">
    <citation type="submission" date="2023-05" db="EMBL/GenBank/DDBJ databases">
        <title>Draft genome sequence of Streptomyces sp. B-S-A6 isolated from a cave soil in Thailand.</title>
        <authorList>
            <person name="Chamroensaksri N."/>
            <person name="Muangham S."/>
        </authorList>
    </citation>
    <scope>NUCLEOTIDE SEQUENCE [LARGE SCALE GENOMIC DNA]</scope>
    <source>
        <strain evidence="6 7">B-S-A6</strain>
    </source>
</reference>
<evidence type="ECO:0000256" key="3">
    <source>
        <dbReference type="ARBA" id="ARBA00023315"/>
    </source>
</evidence>
<comment type="caution">
    <text evidence="6">The sequence shown here is derived from an EMBL/GenBank/DDBJ whole genome shotgun (WGS) entry which is preliminary data.</text>
</comment>
<dbReference type="InterPro" id="IPR013747">
    <property type="entry name" value="ACP_syn_III_C"/>
</dbReference>
<feature type="domain" description="Beta-ketoacyl-[acyl-carrier-protein] synthase III C-terminal" evidence="4">
    <location>
        <begin position="224"/>
        <end position="311"/>
    </location>
</feature>
<dbReference type="SUPFAM" id="SSF53901">
    <property type="entry name" value="Thiolase-like"/>
    <property type="match status" value="1"/>
</dbReference>
<evidence type="ECO:0000259" key="4">
    <source>
        <dbReference type="Pfam" id="PF08541"/>
    </source>
</evidence>
<dbReference type="Gene3D" id="3.40.47.10">
    <property type="match status" value="2"/>
</dbReference>
<evidence type="ECO:0000256" key="1">
    <source>
        <dbReference type="ARBA" id="ARBA00022490"/>
    </source>
</evidence>
<proteinExistence type="predicted"/>
<accession>A0ABT6SLX4</accession>
<protein>
    <submittedName>
        <fullName evidence="6">Ketoacyl-ACP synthase III family protein</fullName>
    </submittedName>
</protein>
<sequence length="319" mass="34302">MSASLGTLERVEFHVPDRRLTIEALAEPLGLSRPKLSLFRKVHGLHTLHDDPDSSLFDLVLPAARRVVEQAPDPRRIRWVIYAHAIHEVAPADTDLAAGIRDALGLRHAEAFALSQQNCASGLGAVDVAAQLLRDGDAADRVLVVTGEKPHSPLIRTVPNTAIMGEASAACLVSVGGTGDTVRSYVSHTLGEYAQLVGMSPEQAALYGKAYAPTLADVVRQAVAEAGLTLADIDLVIPHNVNLMAWRNTVAELGISQNRVFLDNVPRYSHCFAADPFVNYASLRDAGRLVEGRHYLMACVGAGATFTALTLTHRRGDTR</sequence>
<evidence type="ECO:0000313" key="7">
    <source>
        <dbReference type="Proteomes" id="UP001223978"/>
    </source>
</evidence>
<keyword evidence="2" id="KW-0808">Transferase</keyword>
<evidence type="ECO:0000259" key="5">
    <source>
        <dbReference type="Pfam" id="PF08545"/>
    </source>
</evidence>
<dbReference type="InterPro" id="IPR013751">
    <property type="entry name" value="ACP_syn_III_N"/>
</dbReference>
<evidence type="ECO:0000313" key="6">
    <source>
        <dbReference type="EMBL" id="MDI3408221.1"/>
    </source>
</evidence>
<gene>
    <name evidence="6" type="ORF">QIS96_30935</name>
</gene>
<keyword evidence="1" id="KW-0963">Cytoplasm</keyword>
<organism evidence="6 7">
    <name type="scientific">Streptomyces cavernicola</name>
    <dbReference type="NCBI Taxonomy" id="3043613"/>
    <lineage>
        <taxon>Bacteria</taxon>
        <taxon>Bacillati</taxon>
        <taxon>Actinomycetota</taxon>
        <taxon>Actinomycetes</taxon>
        <taxon>Kitasatosporales</taxon>
        <taxon>Streptomycetaceae</taxon>
        <taxon>Streptomyces</taxon>
    </lineage>
</organism>
<evidence type="ECO:0000256" key="2">
    <source>
        <dbReference type="ARBA" id="ARBA00022679"/>
    </source>
</evidence>
<dbReference type="Proteomes" id="UP001223978">
    <property type="component" value="Unassembled WGS sequence"/>
</dbReference>
<dbReference type="Pfam" id="PF08545">
    <property type="entry name" value="ACP_syn_III"/>
    <property type="match status" value="1"/>
</dbReference>
<dbReference type="RefSeq" id="WP_282546130.1">
    <property type="nucleotide sequence ID" value="NZ_JASCIQ010000042.1"/>
</dbReference>
<name>A0ABT6SLX4_9ACTN</name>
<feature type="domain" description="Beta-ketoacyl-[acyl-carrier-protein] synthase III N-terminal" evidence="5">
    <location>
        <begin position="116"/>
        <end position="185"/>
    </location>
</feature>
<dbReference type="PANTHER" id="PTHR34069:SF2">
    <property type="entry name" value="BETA-KETOACYL-[ACYL-CARRIER-PROTEIN] SYNTHASE III"/>
    <property type="match status" value="1"/>
</dbReference>
<dbReference type="Pfam" id="PF08541">
    <property type="entry name" value="ACP_syn_III_C"/>
    <property type="match status" value="1"/>
</dbReference>
<keyword evidence="7" id="KW-1185">Reference proteome</keyword>
<dbReference type="EMBL" id="JASCIQ010000042">
    <property type="protein sequence ID" value="MDI3408221.1"/>
    <property type="molecule type" value="Genomic_DNA"/>
</dbReference>
<dbReference type="InterPro" id="IPR016039">
    <property type="entry name" value="Thiolase-like"/>
</dbReference>